<dbReference type="SMART" id="SM00342">
    <property type="entry name" value="HTH_ARAC"/>
    <property type="match status" value="1"/>
</dbReference>
<dbReference type="InterPro" id="IPR037923">
    <property type="entry name" value="HTH-like"/>
</dbReference>
<dbReference type="AlphaFoldDB" id="A0A160TJW3"/>
<dbReference type="InterPro" id="IPR014710">
    <property type="entry name" value="RmlC-like_jellyroll"/>
</dbReference>
<gene>
    <name evidence="5" type="ORF">MGWOODY_Smn3764</name>
</gene>
<dbReference type="Pfam" id="PF12833">
    <property type="entry name" value="HTH_18"/>
    <property type="match status" value="1"/>
</dbReference>
<dbReference type="Pfam" id="PF02311">
    <property type="entry name" value="AraC_binding"/>
    <property type="match status" value="1"/>
</dbReference>
<protein>
    <submittedName>
        <fullName evidence="5">Transcriptional regulator, AraC family</fullName>
    </submittedName>
</protein>
<evidence type="ECO:0000256" key="2">
    <source>
        <dbReference type="ARBA" id="ARBA00023125"/>
    </source>
</evidence>
<dbReference type="PANTHER" id="PTHR46796">
    <property type="entry name" value="HTH-TYPE TRANSCRIPTIONAL ACTIVATOR RHAS-RELATED"/>
    <property type="match status" value="1"/>
</dbReference>
<name>A0A160TJW3_9ZZZZ</name>
<keyword evidence="1" id="KW-0805">Transcription regulation</keyword>
<evidence type="ECO:0000259" key="4">
    <source>
        <dbReference type="PROSITE" id="PS01124"/>
    </source>
</evidence>
<reference evidence="5" key="1">
    <citation type="submission" date="2015-10" db="EMBL/GenBank/DDBJ databases">
        <authorList>
            <person name="Gilbert D.G."/>
        </authorList>
    </citation>
    <scope>NUCLEOTIDE SEQUENCE</scope>
</reference>
<dbReference type="GO" id="GO:0003700">
    <property type="term" value="F:DNA-binding transcription factor activity"/>
    <property type="evidence" value="ECO:0007669"/>
    <property type="project" value="InterPro"/>
</dbReference>
<dbReference type="EMBL" id="CZQE01000172">
    <property type="protein sequence ID" value="CUS44721.1"/>
    <property type="molecule type" value="Genomic_DNA"/>
</dbReference>
<dbReference type="InterPro" id="IPR009057">
    <property type="entry name" value="Homeodomain-like_sf"/>
</dbReference>
<accession>A0A160TJW3</accession>
<proteinExistence type="predicted"/>
<dbReference type="Gene3D" id="2.60.120.10">
    <property type="entry name" value="Jelly Rolls"/>
    <property type="match status" value="1"/>
</dbReference>
<dbReference type="InterPro" id="IPR003313">
    <property type="entry name" value="AraC-bd"/>
</dbReference>
<dbReference type="SUPFAM" id="SSF46689">
    <property type="entry name" value="Homeodomain-like"/>
    <property type="match status" value="2"/>
</dbReference>
<dbReference type="InterPro" id="IPR020449">
    <property type="entry name" value="Tscrpt_reg_AraC-type_HTH"/>
</dbReference>
<dbReference type="GO" id="GO:0043565">
    <property type="term" value="F:sequence-specific DNA binding"/>
    <property type="evidence" value="ECO:0007669"/>
    <property type="project" value="InterPro"/>
</dbReference>
<feature type="domain" description="HTH araC/xylS-type" evidence="4">
    <location>
        <begin position="178"/>
        <end position="276"/>
    </location>
</feature>
<dbReference type="PRINTS" id="PR00032">
    <property type="entry name" value="HTHARAC"/>
</dbReference>
<organism evidence="5">
    <name type="scientific">hydrothermal vent metagenome</name>
    <dbReference type="NCBI Taxonomy" id="652676"/>
    <lineage>
        <taxon>unclassified sequences</taxon>
        <taxon>metagenomes</taxon>
        <taxon>ecological metagenomes</taxon>
    </lineage>
</organism>
<dbReference type="Gene3D" id="1.10.10.60">
    <property type="entry name" value="Homeodomain-like"/>
    <property type="match status" value="2"/>
</dbReference>
<dbReference type="InterPro" id="IPR018060">
    <property type="entry name" value="HTH_AraC"/>
</dbReference>
<dbReference type="SUPFAM" id="SSF51215">
    <property type="entry name" value="Regulatory protein AraC"/>
    <property type="match status" value="1"/>
</dbReference>
<sequence length="278" mass="30952">MLSPYVRGALEHWRGPWHIKRWVVLDYLLVYIVSGTGHFSVGDNAFDVGPGDLIWIPPGVLHEMRGTSPAMFVAYLHFDLVHDAERSPRVRSGARYPQGPHPDMHPAWAWEPIASWNGLLPVVNGSAIYALMRQAIAEHRGARRPLRISGLMLETFGEIATGLSASAASAGARWPAMRRAAERIVATPEAALDLKSLARGARLSESHFRKLFRETHGESPREMQTRALMQKAAELVLHSSWSVTEIAYQLGFSTVHNFSRAFKREIGVSPQGYRRTSG</sequence>
<keyword evidence="2" id="KW-0238">DNA-binding</keyword>
<evidence type="ECO:0000256" key="3">
    <source>
        <dbReference type="ARBA" id="ARBA00023163"/>
    </source>
</evidence>
<keyword evidence="3" id="KW-0804">Transcription</keyword>
<evidence type="ECO:0000313" key="5">
    <source>
        <dbReference type="EMBL" id="CUS44721.1"/>
    </source>
</evidence>
<dbReference type="PROSITE" id="PS01124">
    <property type="entry name" value="HTH_ARAC_FAMILY_2"/>
    <property type="match status" value="1"/>
</dbReference>
<evidence type="ECO:0000256" key="1">
    <source>
        <dbReference type="ARBA" id="ARBA00023015"/>
    </source>
</evidence>
<dbReference type="InterPro" id="IPR050204">
    <property type="entry name" value="AraC_XylS_family_regulators"/>
</dbReference>